<dbReference type="SMART" id="SM00327">
    <property type="entry name" value="VWA"/>
    <property type="match status" value="1"/>
</dbReference>
<feature type="domain" description="VWFA" evidence="2">
    <location>
        <begin position="21"/>
        <end position="199"/>
    </location>
</feature>
<sequence length="665" mass="70851">MKRAAVALMLLWVGSAQAADDVMVVFDGSNSMWGQIDGVAKIEIARQAMERLVGNWTDGTNVGLMAYGHRHEGDCSDIETMITPGPFVRDAFLERVRSITPRGKTPLTTAVEQAAEALAYRDRPATVVLITDGIESCQRDPCALAEELERMGVGFTAHVVGFDLKGEEQEAVACMAERTGGRFVAARSAEGLGAALSTVGTAVAEAPEPTPEPEPAPAPSVVVEAPESAVIGSSFAISWQAPTQAPRDYVTIVPLGADEGTYTNYQRVQDKSEGSLRAPAEPGLYEVRYVRQEDGSTLGSTEIEIVEADVSVSAPQSATAGERFSVSWSGAVHPRDYVTIVPAGAAEGDYGDYTRVADKNEGSLQAPADAGLYEVRYVLQEGGKTLASAEIEIVKAEASVQAPQSAVVGSSFSVQWSRGIHPRDYVTIVPAGAAEGDYGDYTRVGDKSEGSLRAPAEPGLYEVRYVLQEGGKTLSSVPIEIVEADIELAGPDTVRAGSQIRVVWSGSPPHGRDYVTIVPMGAQEGAYGDYVRVGGRDSADLSAPEETGLYEVRYVLDEGKRILARHPVEVVAATAALNEGGALEAPEAGKPGETVEVRWTAEDSGGDRRVTLAGADQPDFTWIEAKKAEGPSLTFTLPQETGFYEFRLLDIPQRKVLSRVTIRVE</sequence>
<reference evidence="3 4" key="1">
    <citation type="submission" date="2024-09" db="EMBL/GenBank/DDBJ databases">
        <authorList>
            <person name="Sun Q."/>
            <person name="Mori K."/>
        </authorList>
    </citation>
    <scope>NUCLEOTIDE SEQUENCE [LARGE SCALE GENOMIC DNA]</scope>
    <source>
        <strain evidence="3 4">CCM 8543</strain>
    </source>
</reference>
<evidence type="ECO:0000313" key="4">
    <source>
        <dbReference type="Proteomes" id="UP001589755"/>
    </source>
</evidence>
<gene>
    <name evidence="3" type="ORF">ACFFJ2_14990</name>
</gene>
<comment type="caution">
    <text evidence="3">The sequence shown here is derived from an EMBL/GenBank/DDBJ whole genome shotgun (WGS) entry which is preliminary data.</text>
</comment>
<protein>
    <submittedName>
        <fullName evidence="3">VWA domain-containing protein</fullName>
    </submittedName>
</protein>
<feature type="signal peptide" evidence="1">
    <location>
        <begin position="1"/>
        <end position="18"/>
    </location>
</feature>
<dbReference type="Proteomes" id="UP001589755">
    <property type="component" value="Unassembled WGS sequence"/>
</dbReference>
<evidence type="ECO:0000256" key="1">
    <source>
        <dbReference type="SAM" id="SignalP"/>
    </source>
</evidence>
<evidence type="ECO:0000259" key="2">
    <source>
        <dbReference type="PROSITE" id="PS50234"/>
    </source>
</evidence>
<dbReference type="EMBL" id="JBHLXD010000027">
    <property type="protein sequence ID" value="MFC0209710.1"/>
    <property type="molecule type" value="Genomic_DNA"/>
</dbReference>
<dbReference type="RefSeq" id="WP_261522405.1">
    <property type="nucleotide sequence ID" value="NZ_JAODNW010000026.1"/>
</dbReference>
<dbReference type="SUPFAM" id="SSF53300">
    <property type="entry name" value="vWA-like"/>
    <property type="match status" value="1"/>
</dbReference>
<keyword evidence="4" id="KW-1185">Reference proteome</keyword>
<dbReference type="InterPro" id="IPR002035">
    <property type="entry name" value="VWF_A"/>
</dbReference>
<evidence type="ECO:0000313" key="3">
    <source>
        <dbReference type="EMBL" id="MFC0209710.1"/>
    </source>
</evidence>
<dbReference type="Gene3D" id="3.40.50.410">
    <property type="entry name" value="von Willebrand factor, type A domain"/>
    <property type="match status" value="1"/>
</dbReference>
<feature type="chain" id="PRO_5045965752" evidence="1">
    <location>
        <begin position="19"/>
        <end position="665"/>
    </location>
</feature>
<proteinExistence type="predicted"/>
<dbReference type="InterPro" id="IPR036465">
    <property type="entry name" value="vWFA_dom_sf"/>
</dbReference>
<accession>A0ABV6DAP0</accession>
<keyword evidence="1" id="KW-0732">Signal</keyword>
<organism evidence="3 4">
    <name type="scientific">Chelativorans intermedius</name>
    <dbReference type="NCBI Taxonomy" id="515947"/>
    <lineage>
        <taxon>Bacteria</taxon>
        <taxon>Pseudomonadati</taxon>
        <taxon>Pseudomonadota</taxon>
        <taxon>Alphaproteobacteria</taxon>
        <taxon>Hyphomicrobiales</taxon>
        <taxon>Phyllobacteriaceae</taxon>
        <taxon>Chelativorans</taxon>
    </lineage>
</organism>
<name>A0ABV6DAP0_9HYPH</name>
<dbReference type="Pfam" id="PF13519">
    <property type="entry name" value="VWA_2"/>
    <property type="match status" value="1"/>
</dbReference>
<dbReference type="PROSITE" id="PS50234">
    <property type="entry name" value="VWFA"/>
    <property type="match status" value="1"/>
</dbReference>